<feature type="non-terminal residue" evidence="1">
    <location>
        <position position="45"/>
    </location>
</feature>
<sequence length="45" mass="4564">AVPVVRVVGCAATCAPAMVRAPGGRCPGRVGPRGPVARRGVRRLL</sequence>
<dbReference type="EMBL" id="CADCUJ010000100">
    <property type="protein sequence ID" value="CAA9362115.1"/>
    <property type="molecule type" value="Genomic_DNA"/>
</dbReference>
<feature type="non-terminal residue" evidence="1">
    <location>
        <position position="1"/>
    </location>
</feature>
<organism evidence="1">
    <name type="scientific">uncultured Nocardioidaceae bacterium</name>
    <dbReference type="NCBI Taxonomy" id="253824"/>
    <lineage>
        <taxon>Bacteria</taxon>
        <taxon>Bacillati</taxon>
        <taxon>Actinomycetota</taxon>
        <taxon>Actinomycetes</taxon>
        <taxon>Propionibacteriales</taxon>
        <taxon>Nocardioidaceae</taxon>
        <taxon>environmental samples</taxon>
    </lineage>
</organism>
<name>A0A6J4MKT9_9ACTN</name>
<dbReference type="AlphaFoldDB" id="A0A6J4MKT9"/>
<evidence type="ECO:0000313" key="1">
    <source>
        <dbReference type="EMBL" id="CAA9362115.1"/>
    </source>
</evidence>
<accession>A0A6J4MKT9</accession>
<gene>
    <name evidence="1" type="ORF">AVDCRST_MAG72-2342</name>
</gene>
<protein>
    <submittedName>
        <fullName evidence="1">Uncharacterized protein</fullName>
    </submittedName>
</protein>
<proteinExistence type="predicted"/>
<reference evidence="1" key="1">
    <citation type="submission" date="2020-02" db="EMBL/GenBank/DDBJ databases">
        <authorList>
            <person name="Meier V. D."/>
        </authorList>
    </citation>
    <scope>NUCLEOTIDE SEQUENCE</scope>
    <source>
        <strain evidence="1">AVDCRST_MAG72</strain>
    </source>
</reference>